<feature type="region of interest" description="Disordered" evidence="1">
    <location>
        <begin position="19"/>
        <end position="83"/>
    </location>
</feature>
<evidence type="ECO:0000313" key="2">
    <source>
        <dbReference type="EMBL" id="GGW56177.1"/>
    </source>
</evidence>
<proteinExistence type="predicted"/>
<sequence length="83" mass="8161">MQYAVGRLSATAQAVEVVQTSTEGRGAERLKPGGGGGRTRESGDGVAGRDELGDDGGAGLTGAAGNKDMRDLSLPVTAVTGAT</sequence>
<gene>
    <name evidence="2" type="ORF">GCM10010503_36620</name>
</gene>
<evidence type="ECO:0000256" key="1">
    <source>
        <dbReference type="SAM" id="MobiDB-lite"/>
    </source>
</evidence>
<reference evidence="2" key="1">
    <citation type="journal article" date="2014" name="Int. J. Syst. Evol. Microbiol.">
        <title>Complete genome sequence of Corynebacterium casei LMG S-19264T (=DSM 44701T), isolated from a smear-ripened cheese.</title>
        <authorList>
            <consortium name="US DOE Joint Genome Institute (JGI-PGF)"/>
            <person name="Walter F."/>
            <person name="Albersmeier A."/>
            <person name="Kalinowski J."/>
            <person name="Ruckert C."/>
        </authorList>
    </citation>
    <scope>NUCLEOTIDE SEQUENCE</scope>
    <source>
        <strain evidence="2">JCM 4490</strain>
    </source>
</reference>
<protein>
    <submittedName>
        <fullName evidence="2">Uncharacterized protein</fullName>
    </submittedName>
</protein>
<evidence type="ECO:0000313" key="3">
    <source>
        <dbReference type="Proteomes" id="UP000620224"/>
    </source>
</evidence>
<feature type="compositionally biased region" description="Basic and acidic residues" evidence="1">
    <location>
        <begin position="38"/>
        <end position="51"/>
    </location>
</feature>
<dbReference type="EMBL" id="BMUE01000007">
    <property type="protein sequence ID" value="GGW56177.1"/>
    <property type="molecule type" value="Genomic_DNA"/>
</dbReference>
<dbReference type="AlphaFoldDB" id="A0A918J934"/>
<name>A0A918J934_9ACTN</name>
<organism evidence="2 3">
    <name type="scientific">Streptomyces lucensis JCM 4490</name>
    <dbReference type="NCBI Taxonomy" id="1306176"/>
    <lineage>
        <taxon>Bacteria</taxon>
        <taxon>Bacillati</taxon>
        <taxon>Actinomycetota</taxon>
        <taxon>Actinomycetes</taxon>
        <taxon>Kitasatosporales</taxon>
        <taxon>Streptomycetaceae</taxon>
        <taxon>Streptomyces</taxon>
    </lineage>
</organism>
<accession>A0A918J934</accession>
<dbReference type="Proteomes" id="UP000620224">
    <property type="component" value="Unassembled WGS sequence"/>
</dbReference>
<comment type="caution">
    <text evidence="2">The sequence shown here is derived from an EMBL/GenBank/DDBJ whole genome shotgun (WGS) entry which is preliminary data.</text>
</comment>
<keyword evidence="3" id="KW-1185">Reference proteome</keyword>
<reference evidence="2" key="2">
    <citation type="submission" date="2020-09" db="EMBL/GenBank/DDBJ databases">
        <authorList>
            <person name="Sun Q."/>
            <person name="Ohkuma M."/>
        </authorList>
    </citation>
    <scope>NUCLEOTIDE SEQUENCE</scope>
    <source>
        <strain evidence="2">JCM 4490</strain>
    </source>
</reference>